<dbReference type="Proteomes" id="UP000003011">
    <property type="component" value="Unassembled WGS sequence"/>
</dbReference>
<gene>
    <name evidence="9" type="ORF">HMPREF9333_01631</name>
</gene>
<evidence type="ECO:0000256" key="4">
    <source>
        <dbReference type="ARBA" id="ARBA00022801"/>
    </source>
</evidence>
<accession>G5GJ91</accession>
<evidence type="ECO:0000313" key="9">
    <source>
        <dbReference type="EMBL" id="EHI55216.1"/>
    </source>
</evidence>
<dbReference type="InterPro" id="IPR035952">
    <property type="entry name" value="Rhomboid-like_sf"/>
</dbReference>
<feature type="transmembrane region" description="Helical" evidence="7">
    <location>
        <begin position="171"/>
        <end position="189"/>
    </location>
</feature>
<dbReference type="PANTHER" id="PTHR43731:SF14">
    <property type="entry name" value="PRESENILIN-ASSOCIATED RHOMBOID-LIKE PROTEIN, MITOCHONDRIAL"/>
    <property type="match status" value="1"/>
</dbReference>
<feature type="transmembrane region" description="Helical" evidence="7">
    <location>
        <begin position="7"/>
        <end position="27"/>
    </location>
</feature>
<evidence type="ECO:0000256" key="7">
    <source>
        <dbReference type="SAM" id="Phobius"/>
    </source>
</evidence>
<dbReference type="eggNOG" id="COG0705">
    <property type="taxonomic scope" value="Bacteria"/>
</dbReference>
<dbReference type="InterPro" id="IPR050925">
    <property type="entry name" value="Rhomboid_protease_S54"/>
</dbReference>
<sequence>MNKRTSVVNWCLIALNIVFFLFLETVGSSEDADTMLRYGAEFTPYVIEGKEYWRLLTSMFMHFGIDHIANNMIVLFMIGDNLERALGHVKYLIFYLICGIGANIVSLFFEMLTGNYSVSAGASGAVFGVMGGLLWAVIANRGRLEELTSQRMAIFIVLSLYYGFISTGVDNAAHVGGAVIGFCLSMLIYKKKNRNNYYRPYNNDIY</sequence>
<keyword evidence="10" id="KW-1185">Reference proteome</keyword>
<evidence type="ECO:0000256" key="5">
    <source>
        <dbReference type="ARBA" id="ARBA00022989"/>
    </source>
</evidence>
<keyword evidence="6 7" id="KW-0472">Membrane</keyword>
<comment type="subcellular location">
    <subcellularLocation>
        <location evidence="1">Membrane</location>
        <topology evidence="1">Multi-pass membrane protein</topology>
    </subcellularLocation>
</comment>
<dbReference type="GO" id="GO:0004252">
    <property type="term" value="F:serine-type endopeptidase activity"/>
    <property type="evidence" value="ECO:0007669"/>
    <property type="project" value="InterPro"/>
</dbReference>
<dbReference type="PANTHER" id="PTHR43731">
    <property type="entry name" value="RHOMBOID PROTEASE"/>
    <property type="match status" value="1"/>
</dbReference>
<protein>
    <recommendedName>
        <fullName evidence="8">Peptidase S54 rhomboid domain-containing protein</fullName>
    </recommendedName>
</protein>
<keyword evidence="5 7" id="KW-1133">Transmembrane helix</keyword>
<organism evidence="9 10">
    <name type="scientific">Johnsonella ignava ATCC 51276</name>
    <dbReference type="NCBI Taxonomy" id="679200"/>
    <lineage>
        <taxon>Bacteria</taxon>
        <taxon>Bacillati</taxon>
        <taxon>Bacillota</taxon>
        <taxon>Clostridia</taxon>
        <taxon>Lachnospirales</taxon>
        <taxon>Lachnospiraceae</taxon>
        <taxon>Johnsonella</taxon>
    </lineage>
</organism>
<dbReference type="AlphaFoldDB" id="G5GJ91"/>
<feature type="transmembrane region" description="Helical" evidence="7">
    <location>
        <begin position="115"/>
        <end position="137"/>
    </location>
</feature>
<name>G5GJ91_9FIRM</name>
<dbReference type="InterPro" id="IPR022764">
    <property type="entry name" value="Peptidase_S54_rhomboid_dom"/>
</dbReference>
<reference evidence="9 10" key="1">
    <citation type="submission" date="2011-08" db="EMBL/GenBank/DDBJ databases">
        <title>The Genome Sequence of Johnsonella ignava ATCC 51276.</title>
        <authorList>
            <consortium name="The Broad Institute Genome Sequencing Platform"/>
            <person name="Earl A."/>
            <person name="Ward D."/>
            <person name="Feldgarden M."/>
            <person name="Gevers D."/>
            <person name="Izard J."/>
            <person name="Blanton J.M."/>
            <person name="Baranova O.V."/>
            <person name="Dewhirst F.E."/>
            <person name="Young S.K."/>
            <person name="Zeng Q."/>
            <person name="Gargeya S."/>
            <person name="Fitzgerald M."/>
            <person name="Haas B."/>
            <person name="Abouelleil A."/>
            <person name="Alvarado L."/>
            <person name="Arachchi H.M."/>
            <person name="Berlin A."/>
            <person name="Brown A."/>
            <person name="Chapman S.B."/>
            <person name="Chen Z."/>
            <person name="Dunbar C."/>
            <person name="Freedman E."/>
            <person name="Gearin G."/>
            <person name="Gellesch M."/>
            <person name="Goldberg J."/>
            <person name="Griggs A."/>
            <person name="Gujja S."/>
            <person name="Heiman D."/>
            <person name="Howarth C."/>
            <person name="Larson L."/>
            <person name="Lui A."/>
            <person name="MacDonald P.J.P."/>
            <person name="Montmayeur A."/>
            <person name="Murphy C."/>
            <person name="Neiman D."/>
            <person name="Pearson M."/>
            <person name="Priest M."/>
            <person name="Roberts A."/>
            <person name="Saif S."/>
            <person name="Shea T."/>
            <person name="Shenoy N."/>
            <person name="Sisk P."/>
            <person name="Stolte C."/>
            <person name="Sykes S."/>
            <person name="Wortman J."/>
            <person name="Nusbaum C."/>
            <person name="Birren B."/>
        </authorList>
    </citation>
    <scope>NUCLEOTIDE SEQUENCE [LARGE SCALE GENOMIC DNA]</scope>
    <source>
        <strain evidence="9 10">ATCC 51276</strain>
    </source>
</reference>
<keyword evidence="4" id="KW-0378">Hydrolase</keyword>
<dbReference type="HOGENOM" id="CLU_055068_3_0_9"/>
<evidence type="ECO:0000259" key="8">
    <source>
        <dbReference type="Pfam" id="PF01694"/>
    </source>
</evidence>
<dbReference type="Gene3D" id="1.20.1540.10">
    <property type="entry name" value="Rhomboid-like"/>
    <property type="match status" value="1"/>
</dbReference>
<dbReference type="RefSeq" id="WP_005541395.1">
    <property type="nucleotide sequence ID" value="NZ_JH378834.1"/>
</dbReference>
<feature type="transmembrane region" description="Helical" evidence="7">
    <location>
        <begin position="91"/>
        <end position="109"/>
    </location>
</feature>
<dbReference type="OrthoDB" id="9813074at2"/>
<evidence type="ECO:0000256" key="1">
    <source>
        <dbReference type="ARBA" id="ARBA00004141"/>
    </source>
</evidence>
<feature type="domain" description="Peptidase S54 rhomboid" evidence="8">
    <location>
        <begin position="50"/>
        <end position="190"/>
    </location>
</feature>
<evidence type="ECO:0000313" key="10">
    <source>
        <dbReference type="Proteomes" id="UP000003011"/>
    </source>
</evidence>
<evidence type="ECO:0000256" key="2">
    <source>
        <dbReference type="ARBA" id="ARBA00009045"/>
    </source>
</evidence>
<dbReference type="Pfam" id="PF01694">
    <property type="entry name" value="Rhomboid"/>
    <property type="match status" value="1"/>
</dbReference>
<dbReference type="STRING" id="679200.HMPREF9333_01631"/>
<feature type="transmembrane region" description="Helical" evidence="7">
    <location>
        <begin position="59"/>
        <end position="79"/>
    </location>
</feature>
<dbReference type="EMBL" id="ACZL01000026">
    <property type="protein sequence ID" value="EHI55216.1"/>
    <property type="molecule type" value="Genomic_DNA"/>
</dbReference>
<keyword evidence="3 7" id="KW-0812">Transmembrane</keyword>
<proteinExistence type="inferred from homology"/>
<comment type="similarity">
    <text evidence="2">Belongs to the peptidase S54 family.</text>
</comment>
<evidence type="ECO:0000256" key="3">
    <source>
        <dbReference type="ARBA" id="ARBA00022692"/>
    </source>
</evidence>
<feature type="transmembrane region" description="Helical" evidence="7">
    <location>
        <begin position="149"/>
        <end position="165"/>
    </location>
</feature>
<evidence type="ECO:0000256" key="6">
    <source>
        <dbReference type="ARBA" id="ARBA00023136"/>
    </source>
</evidence>
<dbReference type="GO" id="GO:0016020">
    <property type="term" value="C:membrane"/>
    <property type="evidence" value="ECO:0007669"/>
    <property type="project" value="UniProtKB-SubCell"/>
</dbReference>
<comment type="caution">
    <text evidence="9">The sequence shown here is derived from an EMBL/GenBank/DDBJ whole genome shotgun (WGS) entry which is preliminary data.</text>
</comment>
<dbReference type="SUPFAM" id="SSF144091">
    <property type="entry name" value="Rhomboid-like"/>
    <property type="match status" value="1"/>
</dbReference>